<feature type="transmembrane region" description="Helical" evidence="9">
    <location>
        <begin position="142"/>
        <end position="165"/>
    </location>
</feature>
<comment type="subcellular location">
    <subcellularLocation>
        <location evidence="1">Membrane</location>
        <topology evidence="1">Multi-pass membrane protein</topology>
    </subcellularLocation>
</comment>
<evidence type="ECO:0000256" key="7">
    <source>
        <dbReference type="RuleBase" id="RU003346"/>
    </source>
</evidence>
<reference evidence="11" key="1">
    <citation type="journal article" date="2021" name="Nat. Commun.">
        <title>Genetic determinants of endophytism in the Arabidopsis root mycobiome.</title>
        <authorList>
            <person name="Mesny F."/>
            <person name="Miyauchi S."/>
            <person name="Thiergart T."/>
            <person name="Pickel B."/>
            <person name="Atanasova L."/>
            <person name="Karlsson M."/>
            <person name="Huettel B."/>
            <person name="Barry K.W."/>
            <person name="Haridas S."/>
            <person name="Chen C."/>
            <person name="Bauer D."/>
            <person name="Andreopoulos W."/>
            <person name="Pangilinan J."/>
            <person name="LaButti K."/>
            <person name="Riley R."/>
            <person name="Lipzen A."/>
            <person name="Clum A."/>
            <person name="Drula E."/>
            <person name="Henrissat B."/>
            <person name="Kohler A."/>
            <person name="Grigoriev I.V."/>
            <person name="Martin F.M."/>
            <person name="Hacquard S."/>
        </authorList>
    </citation>
    <scope>NUCLEOTIDE SEQUENCE</scope>
    <source>
        <strain evidence="11">MPI-CAGE-CH-0235</strain>
    </source>
</reference>
<evidence type="ECO:0000256" key="3">
    <source>
        <dbReference type="ARBA" id="ARBA00022448"/>
    </source>
</evidence>
<evidence type="ECO:0000313" key="11">
    <source>
        <dbReference type="EMBL" id="KAH7322530.1"/>
    </source>
</evidence>
<dbReference type="AlphaFoldDB" id="A0A8K0SVR0"/>
<evidence type="ECO:0000256" key="8">
    <source>
        <dbReference type="SAM" id="MobiDB-lite"/>
    </source>
</evidence>
<comment type="similarity">
    <text evidence="2 7">Belongs to the major facilitator superfamily. Sugar transporter (TC 2.A.1.1) family.</text>
</comment>
<dbReference type="Pfam" id="PF00083">
    <property type="entry name" value="Sugar_tr"/>
    <property type="match status" value="1"/>
</dbReference>
<proteinExistence type="inferred from homology"/>
<organism evidence="11 12">
    <name type="scientific">Stachybotrys elegans</name>
    <dbReference type="NCBI Taxonomy" id="80388"/>
    <lineage>
        <taxon>Eukaryota</taxon>
        <taxon>Fungi</taxon>
        <taxon>Dikarya</taxon>
        <taxon>Ascomycota</taxon>
        <taxon>Pezizomycotina</taxon>
        <taxon>Sordariomycetes</taxon>
        <taxon>Hypocreomycetidae</taxon>
        <taxon>Hypocreales</taxon>
        <taxon>Stachybotryaceae</taxon>
        <taxon>Stachybotrys</taxon>
    </lineage>
</organism>
<evidence type="ECO:0000256" key="2">
    <source>
        <dbReference type="ARBA" id="ARBA00010992"/>
    </source>
</evidence>
<keyword evidence="3 7" id="KW-0813">Transport</keyword>
<feature type="region of interest" description="Disordered" evidence="8">
    <location>
        <begin position="507"/>
        <end position="529"/>
    </location>
</feature>
<feature type="transmembrane region" description="Helical" evidence="9">
    <location>
        <begin position="12"/>
        <end position="36"/>
    </location>
</feature>
<keyword evidence="5 9" id="KW-1133">Transmembrane helix</keyword>
<feature type="transmembrane region" description="Helical" evidence="9">
    <location>
        <begin position="274"/>
        <end position="293"/>
    </location>
</feature>
<feature type="transmembrane region" description="Helical" evidence="9">
    <location>
        <begin position="313"/>
        <end position="333"/>
    </location>
</feature>
<evidence type="ECO:0000313" key="12">
    <source>
        <dbReference type="Proteomes" id="UP000813444"/>
    </source>
</evidence>
<evidence type="ECO:0000256" key="4">
    <source>
        <dbReference type="ARBA" id="ARBA00022692"/>
    </source>
</evidence>
<feature type="domain" description="Major facilitator superfamily (MFS) profile" evidence="10">
    <location>
        <begin position="1"/>
        <end position="465"/>
    </location>
</feature>
<dbReference type="OrthoDB" id="6339427at2759"/>
<protein>
    <submittedName>
        <fullName evidence="11">General substrate transporter</fullName>
    </submittedName>
</protein>
<evidence type="ECO:0000259" key="10">
    <source>
        <dbReference type="PROSITE" id="PS50850"/>
    </source>
</evidence>
<dbReference type="InterPro" id="IPR003663">
    <property type="entry name" value="Sugar/inositol_transpt"/>
</dbReference>
<feature type="transmembrane region" description="Helical" evidence="9">
    <location>
        <begin position="177"/>
        <end position="194"/>
    </location>
</feature>
<dbReference type="PANTHER" id="PTHR48022">
    <property type="entry name" value="PLASTIDIC GLUCOSE TRANSPORTER 4"/>
    <property type="match status" value="1"/>
</dbReference>
<comment type="caution">
    <text evidence="11">The sequence shown here is derived from an EMBL/GenBank/DDBJ whole genome shotgun (WGS) entry which is preliminary data.</text>
</comment>
<dbReference type="InterPro" id="IPR036259">
    <property type="entry name" value="MFS_trans_sf"/>
</dbReference>
<dbReference type="NCBIfam" id="TIGR00879">
    <property type="entry name" value="SP"/>
    <property type="match status" value="1"/>
</dbReference>
<dbReference type="PROSITE" id="PS00217">
    <property type="entry name" value="SUGAR_TRANSPORT_2"/>
    <property type="match status" value="1"/>
</dbReference>
<evidence type="ECO:0000256" key="6">
    <source>
        <dbReference type="ARBA" id="ARBA00023136"/>
    </source>
</evidence>
<feature type="transmembrane region" description="Helical" evidence="9">
    <location>
        <begin position="376"/>
        <end position="399"/>
    </location>
</feature>
<accession>A0A8K0SVR0</accession>
<dbReference type="InterPro" id="IPR005828">
    <property type="entry name" value="MFS_sugar_transport-like"/>
</dbReference>
<keyword evidence="12" id="KW-1185">Reference proteome</keyword>
<evidence type="ECO:0000256" key="1">
    <source>
        <dbReference type="ARBA" id="ARBA00004141"/>
    </source>
</evidence>
<evidence type="ECO:0000256" key="5">
    <source>
        <dbReference type="ARBA" id="ARBA00022989"/>
    </source>
</evidence>
<dbReference type="InterPro" id="IPR020846">
    <property type="entry name" value="MFS_dom"/>
</dbReference>
<dbReference type="GO" id="GO:0005351">
    <property type="term" value="F:carbohydrate:proton symporter activity"/>
    <property type="evidence" value="ECO:0007669"/>
    <property type="project" value="TreeGrafter"/>
</dbReference>
<dbReference type="Proteomes" id="UP000813444">
    <property type="component" value="Unassembled WGS sequence"/>
</dbReference>
<dbReference type="EMBL" id="JAGPNK010000004">
    <property type="protein sequence ID" value="KAH7322530.1"/>
    <property type="molecule type" value="Genomic_DNA"/>
</dbReference>
<sequence length="529" mass="58464">MTLMSFVAWYDVAVYSLYSVSSIWFGYCQGVFAGVLVSPDFLHTFPETRNPNISGIVTSCFLLGAFWGAIAAFILGDVLGRRRAMLLGHLLNVAGATLQFTSWSLGQMVAGRVINGFGIGLTSTMSPVYLAECVVAQHRGILLVIGASSNVTSFCLANWISYALYNQDGPFQWRFPLAFQLVFAGIIFPILFCVPESPRWLMLVNRDQEALVVLQRLLDTEPDETSIAVEGNGESMAVVEHRSIKSAIELERRSRAPITDVLRHRDKTQNFRRLILACGTQFMQQFCAINALGFYLPSLLHENIGYSLQMSRLLTAVTGTVYFIAAFASLFVIDSIGRRKLMLSGSIGCGLCHLVASICLRQADVDPSQAKLMGEVVVAMFVLFHVFFAPTWGGVPWVYAAEVNSLGWRARGAAAATSTNWIMGFVVVQITKVGIENLGWAFYLIFAVLCFSFWPIVFCFYPETSRRTLEDMDHIFMNNPSWIVCGKGELTQRNRPETLVGAERARVSPRETPPLDGDKNAATASVIAI</sequence>
<keyword evidence="6 9" id="KW-0472">Membrane</keyword>
<dbReference type="PRINTS" id="PR00171">
    <property type="entry name" value="SUGRTRNSPORT"/>
</dbReference>
<dbReference type="InterPro" id="IPR005829">
    <property type="entry name" value="Sugar_transporter_CS"/>
</dbReference>
<dbReference type="PANTHER" id="PTHR48022:SF26">
    <property type="entry name" value="MAJOR FACILITATOR SUPERFAMILY (MFS) PROFILE DOMAIN-CONTAINING PROTEIN-RELATED"/>
    <property type="match status" value="1"/>
</dbReference>
<keyword evidence="4 9" id="KW-0812">Transmembrane</keyword>
<dbReference type="SUPFAM" id="SSF103473">
    <property type="entry name" value="MFS general substrate transporter"/>
    <property type="match status" value="1"/>
</dbReference>
<gene>
    <name evidence="11" type="ORF">B0I35DRAFT_183424</name>
</gene>
<feature type="transmembrane region" description="Helical" evidence="9">
    <location>
        <begin position="440"/>
        <end position="461"/>
    </location>
</feature>
<dbReference type="PROSITE" id="PS00216">
    <property type="entry name" value="SUGAR_TRANSPORT_1"/>
    <property type="match status" value="1"/>
</dbReference>
<dbReference type="PROSITE" id="PS50850">
    <property type="entry name" value="MFS"/>
    <property type="match status" value="1"/>
</dbReference>
<name>A0A8K0SVR0_9HYPO</name>
<dbReference type="GO" id="GO:0016020">
    <property type="term" value="C:membrane"/>
    <property type="evidence" value="ECO:0007669"/>
    <property type="project" value="UniProtKB-SubCell"/>
</dbReference>
<dbReference type="Gene3D" id="1.20.1250.20">
    <property type="entry name" value="MFS general substrate transporter like domains"/>
    <property type="match status" value="1"/>
</dbReference>
<feature type="transmembrane region" description="Helical" evidence="9">
    <location>
        <begin position="56"/>
        <end position="79"/>
    </location>
</feature>
<dbReference type="InterPro" id="IPR050360">
    <property type="entry name" value="MFS_Sugar_Transporters"/>
</dbReference>
<evidence type="ECO:0000256" key="9">
    <source>
        <dbReference type="SAM" id="Phobius"/>
    </source>
</evidence>